<evidence type="ECO:0000256" key="1">
    <source>
        <dbReference type="SAM" id="MobiDB-lite"/>
    </source>
</evidence>
<feature type="compositionally biased region" description="Polar residues" evidence="1">
    <location>
        <begin position="1"/>
        <end position="10"/>
    </location>
</feature>
<dbReference type="AlphaFoldDB" id="A0A915HJH7"/>
<proteinExistence type="predicted"/>
<dbReference type="Proteomes" id="UP000887565">
    <property type="component" value="Unplaced"/>
</dbReference>
<name>A0A915HJH7_ROMCU</name>
<reference evidence="3" key="1">
    <citation type="submission" date="2022-11" db="UniProtKB">
        <authorList>
            <consortium name="WormBaseParasite"/>
        </authorList>
    </citation>
    <scope>IDENTIFICATION</scope>
</reference>
<dbReference type="WBParaSite" id="nRc.2.0.1.t01809-RA">
    <property type="protein sequence ID" value="nRc.2.0.1.t01809-RA"/>
    <property type="gene ID" value="nRc.2.0.1.g01809"/>
</dbReference>
<evidence type="ECO:0000313" key="2">
    <source>
        <dbReference type="Proteomes" id="UP000887565"/>
    </source>
</evidence>
<feature type="region of interest" description="Disordered" evidence="1">
    <location>
        <begin position="1"/>
        <end position="25"/>
    </location>
</feature>
<organism evidence="2 3">
    <name type="scientific">Romanomermis culicivorax</name>
    <name type="common">Nematode worm</name>
    <dbReference type="NCBI Taxonomy" id="13658"/>
    <lineage>
        <taxon>Eukaryota</taxon>
        <taxon>Metazoa</taxon>
        <taxon>Ecdysozoa</taxon>
        <taxon>Nematoda</taxon>
        <taxon>Enoplea</taxon>
        <taxon>Dorylaimia</taxon>
        <taxon>Mermithida</taxon>
        <taxon>Mermithoidea</taxon>
        <taxon>Mermithidae</taxon>
        <taxon>Romanomermis</taxon>
    </lineage>
</organism>
<sequence>MSNQRGNAQRPSAMPSDEIRRLQSEMARLTAHIAQLRAQQMELSPRNSMP</sequence>
<keyword evidence="2" id="KW-1185">Reference proteome</keyword>
<protein>
    <submittedName>
        <fullName evidence="3">Uncharacterized protein</fullName>
    </submittedName>
</protein>
<evidence type="ECO:0000313" key="3">
    <source>
        <dbReference type="WBParaSite" id="nRc.2.0.1.t01809-RA"/>
    </source>
</evidence>
<accession>A0A915HJH7</accession>